<feature type="non-terminal residue" evidence="3">
    <location>
        <position position="1"/>
    </location>
</feature>
<evidence type="ECO:0000313" key="4">
    <source>
        <dbReference type="Proteomes" id="UP000663845"/>
    </source>
</evidence>
<dbReference type="EMBL" id="CAJNOG010003634">
    <property type="protein sequence ID" value="CAF1533892.1"/>
    <property type="molecule type" value="Genomic_DNA"/>
</dbReference>
<sequence>ILNNIPDKFKNPPYPLYVFQNTTECDNTTGKVRIPMEFELDNNATTLNNLIDTMENLTERVGVELFIKDLCGRNTEEVKNVTSCYVINACGLCGTNPVRGVCYPEYNEPKCKCFASGNDTTGPYEGNFCYSSSSKPLQSTNSLSRWTPIIVGVLAGLTGLFCAITCCLWAIAIWRRRKRHPKEDELRIRRIWHLPRAVVPTPVTTENPQPYLGPTPSGSNRADSIHTDSNTIDSTFFKDLDQKMGEKLRATITRPNTSAMLASLPSDTVSSLSSYDPIDELDAIIDNEDLDLTFHDPLDELYEDNDMLEVMNPNIKLPRPNVDSKPTGLFSV</sequence>
<dbReference type="Proteomes" id="UP000663845">
    <property type="component" value="Unassembled WGS sequence"/>
</dbReference>
<organism evidence="3 4">
    <name type="scientific">Adineta steineri</name>
    <dbReference type="NCBI Taxonomy" id="433720"/>
    <lineage>
        <taxon>Eukaryota</taxon>
        <taxon>Metazoa</taxon>
        <taxon>Spiralia</taxon>
        <taxon>Gnathifera</taxon>
        <taxon>Rotifera</taxon>
        <taxon>Eurotatoria</taxon>
        <taxon>Bdelloidea</taxon>
        <taxon>Adinetida</taxon>
        <taxon>Adinetidae</taxon>
        <taxon>Adineta</taxon>
    </lineage>
</organism>
<feature type="compositionally biased region" description="Polar residues" evidence="1">
    <location>
        <begin position="216"/>
        <end position="229"/>
    </location>
</feature>
<gene>
    <name evidence="3" type="ORF">JYZ213_LOCUS45304</name>
</gene>
<comment type="caution">
    <text evidence="3">The sequence shown here is derived from an EMBL/GenBank/DDBJ whole genome shotgun (WGS) entry which is preliminary data.</text>
</comment>
<feature type="transmembrane region" description="Helical" evidence="2">
    <location>
        <begin position="146"/>
        <end position="172"/>
    </location>
</feature>
<evidence type="ECO:0000313" key="3">
    <source>
        <dbReference type="EMBL" id="CAF1533892.1"/>
    </source>
</evidence>
<accession>A0A815VLN8</accession>
<keyword evidence="2" id="KW-0472">Membrane</keyword>
<keyword evidence="2" id="KW-0812">Transmembrane</keyword>
<name>A0A815VLN8_9BILA</name>
<keyword evidence="2" id="KW-1133">Transmembrane helix</keyword>
<protein>
    <submittedName>
        <fullName evidence="3">Uncharacterized protein</fullName>
    </submittedName>
</protein>
<feature type="region of interest" description="Disordered" evidence="1">
    <location>
        <begin position="203"/>
        <end position="229"/>
    </location>
</feature>
<reference evidence="3" key="1">
    <citation type="submission" date="2021-02" db="EMBL/GenBank/DDBJ databases">
        <authorList>
            <person name="Nowell W R."/>
        </authorList>
    </citation>
    <scope>NUCLEOTIDE SEQUENCE</scope>
</reference>
<evidence type="ECO:0000256" key="1">
    <source>
        <dbReference type="SAM" id="MobiDB-lite"/>
    </source>
</evidence>
<evidence type="ECO:0000256" key="2">
    <source>
        <dbReference type="SAM" id="Phobius"/>
    </source>
</evidence>
<proteinExistence type="predicted"/>
<dbReference type="AlphaFoldDB" id="A0A815VLN8"/>